<dbReference type="STRING" id="1196081.A0A364LAV5"/>
<evidence type="ECO:0000256" key="2">
    <source>
        <dbReference type="ARBA" id="ARBA00023008"/>
    </source>
</evidence>
<evidence type="ECO:0000256" key="5">
    <source>
        <dbReference type="SAM" id="Coils"/>
    </source>
</evidence>
<dbReference type="SUPFAM" id="SSF52833">
    <property type="entry name" value="Thioredoxin-like"/>
    <property type="match status" value="1"/>
</dbReference>
<feature type="region of interest" description="Disordered" evidence="6">
    <location>
        <begin position="838"/>
        <end position="872"/>
    </location>
</feature>
<dbReference type="GO" id="GO:0045454">
    <property type="term" value="P:cell redox homeostasis"/>
    <property type="evidence" value="ECO:0007669"/>
    <property type="project" value="UniProtKB-ARBA"/>
</dbReference>
<evidence type="ECO:0000256" key="1">
    <source>
        <dbReference type="ARBA" id="ARBA00010996"/>
    </source>
</evidence>
<dbReference type="InterPro" id="IPR036249">
    <property type="entry name" value="Thioredoxin-like_sf"/>
</dbReference>
<keyword evidence="2 3" id="KW-0186">Copper</keyword>
<dbReference type="Proteomes" id="UP000249363">
    <property type="component" value="Unassembled WGS sequence"/>
</dbReference>
<feature type="region of interest" description="Disordered" evidence="6">
    <location>
        <begin position="1"/>
        <end position="28"/>
    </location>
</feature>
<feature type="binding site" evidence="3">
    <location>
        <position position="1000"/>
    </location>
    <ligand>
        <name>Cu cation</name>
        <dbReference type="ChEBI" id="CHEBI:23378"/>
    </ligand>
</feature>
<keyword evidence="4" id="KW-1015">Disulfide bond</keyword>
<dbReference type="OrthoDB" id="5945798at2759"/>
<feature type="compositionally biased region" description="Low complexity" evidence="6">
    <location>
        <begin position="85"/>
        <end position="108"/>
    </location>
</feature>
<feature type="compositionally biased region" description="Polar residues" evidence="6">
    <location>
        <begin position="686"/>
        <end position="701"/>
    </location>
</feature>
<dbReference type="PANTHER" id="PTHR12151">
    <property type="entry name" value="ELECTRON TRANSPORT PROTIN SCO1/SENC FAMILY MEMBER"/>
    <property type="match status" value="1"/>
</dbReference>
<feature type="compositionally biased region" description="Low complexity" evidence="6">
    <location>
        <begin position="326"/>
        <end position="346"/>
    </location>
</feature>
<dbReference type="GO" id="GO:0033617">
    <property type="term" value="P:mitochondrial respiratory chain complex IV assembly"/>
    <property type="evidence" value="ECO:0007669"/>
    <property type="project" value="TreeGrafter"/>
</dbReference>
<feature type="compositionally biased region" description="Basic and acidic residues" evidence="6">
    <location>
        <begin position="296"/>
        <end position="325"/>
    </location>
</feature>
<feature type="binding site" evidence="3">
    <location>
        <position position="1004"/>
    </location>
    <ligand>
        <name>Cu cation</name>
        <dbReference type="ChEBI" id="CHEBI:23378"/>
    </ligand>
</feature>
<evidence type="ECO:0000313" key="8">
    <source>
        <dbReference type="EMBL" id="RAO72927.1"/>
    </source>
</evidence>
<dbReference type="FunFam" id="3.40.30.10:FF:000013">
    <property type="entry name" value="Blast:Protein SCO1 homolog, mitochondrial"/>
    <property type="match status" value="1"/>
</dbReference>
<dbReference type="InterPro" id="IPR003782">
    <property type="entry name" value="SCO1/SenC"/>
</dbReference>
<proteinExistence type="inferred from homology"/>
<feature type="compositionally biased region" description="Basic and acidic residues" evidence="6">
    <location>
        <begin position="607"/>
        <end position="621"/>
    </location>
</feature>
<evidence type="ECO:0000256" key="4">
    <source>
        <dbReference type="PIRSR" id="PIRSR603782-2"/>
    </source>
</evidence>
<feature type="compositionally biased region" description="Low complexity" evidence="6">
    <location>
        <begin position="710"/>
        <end position="723"/>
    </location>
</feature>
<feature type="compositionally biased region" description="Acidic residues" evidence="6">
    <location>
        <begin position="793"/>
        <end position="802"/>
    </location>
</feature>
<organism evidence="8 9">
    <name type="scientific">Talaromyces amestolkiae</name>
    <dbReference type="NCBI Taxonomy" id="1196081"/>
    <lineage>
        <taxon>Eukaryota</taxon>
        <taxon>Fungi</taxon>
        <taxon>Dikarya</taxon>
        <taxon>Ascomycota</taxon>
        <taxon>Pezizomycotina</taxon>
        <taxon>Eurotiomycetes</taxon>
        <taxon>Eurotiomycetidae</taxon>
        <taxon>Eurotiales</taxon>
        <taxon>Trichocomaceae</taxon>
        <taxon>Talaromyces</taxon>
        <taxon>Talaromyces sect. Talaromyces</taxon>
    </lineage>
</organism>
<gene>
    <name evidence="8" type="ORF">BHQ10_008939</name>
</gene>
<dbReference type="CDD" id="cd02968">
    <property type="entry name" value="SCO"/>
    <property type="match status" value="1"/>
</dbReference>
<keyword evidence="9" id="KW-1185">Reference proteome</keyword>
<dbReference type="GO" id="GO:0005739">
    <property type="term" value="C:mitochondrion"/>
    <property type="evidence" value="ECO:0007669"/>
    <property type="project" value="GOC"/>
</dbReference>
<feature type="region of interest" description="Disordered" evidence="6">
    <location>
        <begin position="251"/>
        <end position="457"/>
    </location>
</feature>
<evidence type="ECO:0000256" key="6">
    <source>
        <dbReference type="SAM" id="MobiDB-lite"/>
    </source>
</evidence>
<dbReference type="EMBL" id="MIKG01000021">
    <property type="protein sequence ID" value="RAO72927.1"/>
    <property type="molecule type" value="Genomic_DNA"/>
</dbReference>
<dbReference type="PROSITE" id="PS51352">
    <property type="entry name" value="THIOREDOXIN_2"/>
    <property type="match status" value="1"/>
</dbReference>
<feature type="region of interest" description="Disordered" evidence="6">
    <location>
        <begin position="607"/>
        <end position="819"/>
    </location>
</feature>
<keyword evidence="3" id="KW-0479">Metal-binding</keyword>
<evidence type="ECO:0000313" key="9">
    <source>
        <dbReference type="Proteomes" id="UP000249363"/>
    </source>
</evidence>
<dbReference type="PANTHER" id="PTHR12151:SF5">
    <property type="entry name" value="AT19154P"/>
    <property type="match status" value="1"/>
</dbReference>
<dbReference type="Gene3D" id="3.40.30.10">
    <property type="entry name" value="Glutaredoxin"/>
    <property type="match status" value="1"/>
</dbReference>
<keyword evidence="5" id="KW-0175">Coiled coil</keyword>
<protein>
    <recommendedName>
        <fullName evidence="7">Thioredoxin domain-containing protein</fullName>
    </recommendedName>
</protein>
<feature type="domain" description="Thioredoxin" evidence="7">
    <location>
        <begin position="962"/>
        <end position="1128"/>
    </location>
</feature>
<feature type="disulfide bond" description="Redox-active" evidence="4">
    <location>
        <begin position="1000"/>
        <end position="1004"/>
    </location>
</feature>
<dbReference type="AlphaFoldDB" id="A0A364LAV5"/>
<feature type="compositionally biased region" description="Polar residues" evidence="6">
    <location>
        <begin position="422"/>
        <end position="434"/>
    </location>
</feature>
<feature type="binding site" evidence="3">
    <location>
        <position position="1093"/>
    </location>
    <ligand>
        <name>Cu cation</name>
        <dbReference type="ChEBI" id="CHEBI:23378"/>
    </ligand>
</feature>
<feature type="compositionally biased region" description="Low complexity" evidence="6">
    <location>
        <begin position="443"/>
        <end position="455"/>
    </location>
</feature>
<evidence type="ECO:0000259" key="7">
    <source>
        <dbReference type="PROSITE" id="PS51352"/>
    </source>
</evidence>
<dbReference type="Pfam" id="PF02630">
    <property type="entry name" value="SCO1-SenC"/>
    <property type="match status" value="1"/>
</dbReference>
<dbReference type="GeneID" id="63798153"/>
<accession>A0A364LAV5</accession>
<name>A0A364LAV5_TALAM</name>
<feature type="compositionally biased region" description="Polar residues" evidence="6">
    <location>
        <begin position="645"/>
        <end position="654"/>
    </location>
</feature>
<dbReference type="InterPro" id="IPR013766">
    <property type="entry name" value="Thioredoxin_domain"/>
</dbReference>
<reference evidence="8 9" key="1">
    <citation type="journal article" date="2017" name="Biotechnol. Biofuels">
        <title>Differential beta-glucosidase expression as a function of carbon source availability in Talaromyces amestolkiae: a genomic and proteomic approach.</title>
        <authorList>
            <person name="de Eugenio L.I."/>
            <person name="Mendez-Liter J.A."/>
            <person name="Nieto-Dominguez M."/>
            <person name="Alonso L."/>
            <person name="Gil-Munoz J."/>
            <person name="Barriuso J."/>
            <person name="Prieto A."/>
            <person name="Martinez M.J."/>
        </authorList>
    </citation>
    <scope>NUCLEOTIDE SEQUENCE [LARGE SCALE GENOMIC DNA]</scope>
    <source>
        <strain evidence="8 9">CIB</strain>
    </source>
</reference>
<dbReference type="GO" id="GO:0005507">
    <property type="term" value="F:copper ion binding"/>
    <property type="evidence" value="ECO:0007669"/>
    <property type="project" value="UniProtKB-ARBA"/>
</dbReference>
<comment type="similarity">
    <text evidence="1">Belongs to the SCO1/2 family.</text>
</comment>
<feature type="coiled-coil region" evidence="5">
    <location>
        <begin position="546"/>
        <end position="601"/>
    </location>
</feature>
<feature type="compositionally biased region" description="Polar residues" evidence="6">
    <location>
        <begin position="263"/>
        <end position="272"/>
    </location>
</feature>
<evidence type="ECO:0000256" key="3">
    <source>
        <dbReference type="PIRSR" id="PIRSR603782-1"/>
    </source>
</evidence>
<dbReference type="RefSeq" id="XP_040737441.1">
    <property type="nucleotide sequence ID" value="XM_040881799.1"/>
</dbReference>
<feature type="compositionally biased region" description="Low complexity" evidence="6">
    <location>
        <begin position="384"/>
        <end position="418"/>
    </location>
</feature>
<comment type="caution">
    <text evidence="8">The sequence shown here is derived from an EMBL/GenBank/DDBJ whole genome shotgun (WGS) entry which is preliminary data.</text>
</comment>
<sequence length="1139" mass="126527">MQRSDMSSAGRRNLDPMPTLNGEGADPPRSLAQLVQVSARATLFDFRLFDSSTAPFSTLLPLSSAHQGQLDDTHDIYDPYTITNPPRQRQQQQPALESTFSSTFQQFPQLPPPRPASAASDHRPLRRVSPLGGNNRPTSTAHRRVASVDANFRPQRDQSYAQQTVNQPIGRRSRVAGVTSADIAPALSEAETEAGASTAGDSVSQLDESYWPSRSTRVSPRTASAIRWVLEEAIRKPFPFTPVLEELNAPMSELTNPAGPGTGPQTRAQNGGSRPVQARPPVHSQVPAGVRTPTDIMRDRRDREAKRQAEREAQDRERKEQEQIKHQVQQQYAAAAGPVAGEVPAQRRQPNVRQPVAVDPATYPEQSTTYPPPSAAATRRAEATRPAPQRTPQIRAPPATSQQPAPAVAAPTTYQQAPSQPQPQVRQPLPSQAAPQPVPSEPQAPQNPSQSQAQDQLKRTTFPHAFERWETLSSHWEGLTGYWIRKLEQNNNELSQDPLNQQMARQINDLSAAGANLFHAVVELQRLRASSERRFQRWFFDTRSEQEKAREVQADLERQVAALKLERDDVVELRQKTDADRKRAEELVKEMRRELQISKEEARRAWEELGRREQEERDRTASLRNGEPTVVGGVQVLPMIAGMPSRQNSSANRPSTREGPYPGGPTASSMGGQHDSHEQDPYNEEPSLTETDPFVETTQRPGQGYPTARPPTSSSTVVGGTPTSQPPITTGAYTDPSGRFYQHGGQALHNEPEPDARSYVASTEGSELEEDYGTVTHPDYRHDPQHGYAGSEGYDDDEEEPYDPASYPPGTSAASSVHGYGQGNVDYSGSGWGGWDSITPRHRHPTRLSDPKEPPNGFRTHISDPINGQDRPPLCARRTKTLLIPNVLPLTLIDITTRIPLSTTEPETAIPLWIHILNDKILLHNTRPNSEDSPTDEISPTHGSILMESGLTIRSDWRCKGVGRPKVGGPFVLKDLDGKEFTAEDLKGKYSFVYFGFTHCPDICPDELDKMASIIDKVKEASNGAEVMRPVFITCDPARDTPEVLRKYLAEFHPEIIGLTGTYQQVKQVCKAYRVYFSTPENVKPGEDYLVDHSIYFYLMDPEGDFVECVGRQDTPESATRLILEHVQDWKREGKKLDV</sequence>
<feature type="region of interest" description="Disordered" evidence="6">
    <location>
        <begin position="70"/>
        <end position="142"/>
    </location>
</feature>